<dbReference type="InterPro" id="IPR001623">
    <property type="entry name" value="DnaJ_domain"/>
</dbReference>
<keyword evidence="4" id="KW-1185">Reference proteome</keyword>
<dbReference type="AlphaFoldDB" id="A0A4P7NXK9"/>
<organism evidence="3 4">
    <name type="scientific">Hydrogenovibrio crunogenus</name>
    <dbReference type="NCBI Taxonomy" id="39765"/>
    <lineage>
        <taxon>Bacteria</taxon>
        <taxon>Pseudomonadati</taxon>
        <taxon>Pseudomonadota</taxon>
        <taxon>Gammaproteobacteria</taxon>
        <taxon>Thiotrichales</taxon>
        <taxon>Piscirickettsiaceae</taxon>
        <taxon>Hydrogenovibrio</taxon>
    </lineage>
</organism>
<dbReference type="OrthoDB" id="581986at2"/>
<accession>A0A4P7NXK9</accession>
<evidence type="ECO:0000313" key="3">
    <source>
        <dbReference type="EMBL" id="QBZ82483.1"/>
    </source>
</evidence>
<evidence type="ECO:0000256" key="1">
    <source>
        <dbReference type="ARBA" id="ARBA00023186"/>
    </source>
</evidence>
<dbReference type="CDD" id="cd06257">
    <property type="entry name" value="DnaJ"/>
    <property type="match status" value="1"/>
</dbReference>
<feature type="domain" description="J" evidence="2">
    <location>
        <begin position="152"/>
        <end position="206"/>
    </location>
</feature>
<dbReference type="RefSeq" id="WP_135795190.1">
    <property type="nucleotide sequence ID" value="NZ_CP032096.1"/>
</dbReference>
<evidence type="ECO:0000313" key="4">
    <source>
        <dbReference type="Proteomes" id="UP000296201"/>
    </source>
</evidence>
<dbReference type="Pfam" id="PF12339">
    <property type="entry name" value="DNAJ_related"/>
    <property type="match status" value="1"/>
</dbReference>
<dbReference type="Gene3D" id="1.10.287.110">
    <property type="entry name" value="DnaJ domain"/>
    <property type="match status" value="1"/>
</dbReference>
<name>A0A4P7NXK9_9GAMM</name>
<protein>
    <submittedName>
        <fullName evidence="3">Molecular chaperone DnaJ</fullName>
    </submittedName>
</protein>
<proteinExistence type="predicted"/>
<dbReference type="PROSITE" id="PS50076">
    <property type="entry name" value="DNAJ_2"/>
    <property type="match status" value="1"/>
</dbReference>
<dbReference type="InterPro" id="IPR036869">
    <property type="entry name" value="J_dom_sf"/>
</dbReference>
<dbReference type="SUPFAM" id="SSF46565">
    <property type="entry name" value="Chaperone J-domain"/>
    <property type="match status" value="1"/>
</dbReference>
<keyword evidence="1" id="KW-0143">Chaperone</keyword>
<dbReference type="Pfam" id="PF00226">
    <property type="entry name" value="DnaJ"/>
    <property type="match status" value="1"/>
</dbReference>
<dbReference type="SMART" id="SM00271">
    <property type="entry name" value="DnaJ"/>
    <property type="match status" value="1"/>
</dbReference>
<gene>
    <name evidence="3" type="ORF">GHNINEIG_00513</name>
</gene>
<dbReference type="Proteomes" id="UP000296201">
    <property type="component" value="Chromosome"/>
</dbReference>
<dbReference type="InterPro" id="IPR021059">
    <property type="entry name" value="DnaJ-related_N"/>
</dbReference>
<reference evidence="3 4" key="1">
    <citation type="submission" date="2018-08" db="EMBL/GenBank/DDBJ databases">
        <title>Horizontal acquisition of hydrogen conversion ability and other habitat adaptations in Hydrogenovibrio crunogenus strains.</title>
        <authorList>
            <person name="Gonnella G."/>
            <person name="Adam N."/>
            <person name="Perner M."/>
        </authorList>
    </citation>
    <scope>NUCLEOTIDE SEQUENCE [LARGE SCALE GENOMIC DNA]</scope>
    <source>
        <strain evidence="3 4">SP-41</strain>
    </source>
</reference>
<sequence>MSNIHMTIPEIPSLFEEAIYQLLLNGKPIKEYDLMKQLVALGFDQFTPSLEPLELFRAHFLLFHLLYRLQDKWHTEKKGNLNIHTLDIYLDTTPKENTAQKVSAIDEVKTYYLDYETFIHTQEQDVIDLIDGFWKSFGKPGSLSYSQKEIQEAKKTLEIETDITPKKVHLQYRKLSQIHHPDKGGKAEAFHAICHAKDVLLTAVRK</sequence>
<evidence type="ECO:0000259" key="2">
    <source>
        <dbReference type="PROSITE" id="PS50076"/>
    </source>
</evidence>
<dbReference type="EMBL" id="CP032096">
    <property type="protein sequence ID" value="QBZ82483.1"/>
    <property type="molecule type" value="Genomic_DNA"/>
</dbReference>